<dbReference type="PANTHER" id="PTHR43553">
    <property type="entry name" value="HEAVY METAL TRANSPORTER"/>
    <property type="match status" value="1"/>
</dbReference>
<proteinExistence type="predicted"/>
<feature type="domain" description="ABC transporter" evidence="4">
    <location>
        <begin position="5"/>
        <end position="248"/>
    </location>
</feature>
<evidence type="ECO:0000259" key="4">
    <source>
        <dbReference type="PROSITE" id="PS50893"/>
    </source>
</evidence>
<dbReference type="OrthoDB" id="5292475at2"/>
<dbReference type="InterPro" id="IPR015856">
    <property type="entry name" value="ABC_transpr_CbiO/EcfA_su"/>
</dbReference>
<dbReference type="PROSITE" id="PS00211">
    <property type="entry name" value="ABC_TRANSPORTER_1"/>
    <property type="match status" value="1"/>
</dbReference>
<dbReference type="InterPro" id="IPR027417">
    <property type="entry name" value="P-loop_NTPase"/>
</dbReference>
<protein>
    <submittedName>
        <fullName evidence="5">Phosphate import ATP-binding protein PstB</fullName>
    </submittedName>
</protein>
<dbReference type="InterPro" id="IPR003439">
    <property type="entry name" value="ABC_transporter-like_ATP-bd"/>
</dbReference>
<keyword evidence="2" id="KW-0547">Nucleotide-binding</keyword>
<dbReference type="GO" id="GO:0042626">
    <property type="term" value="F:ATPase-coupled transmembrane transporter activity"/>
    <property type="evidence" value="ECO:0007669"/>
    <property type="project" value="TreeGrafter"/>
</dbReference>
<evidence type="ECO:0000313" key="5">
    <source>
        <dbReference type="EMBL" id="ODS04892.1"/>
    </source>
</evidence>
<dbReference type="AlphaFoldDB" id="A0A1E3WH92"/>
<gene>
    <name evidence="5" type="ORF">VSF3289_04031</name>
</gene>
<reference evidence="5 6" key="1">
    <citation type="submission" date="2016-08" db="EMBL/GenBank/DDBJ databases">
        <title>Genome sequencing of Vibrio scophthalmi strain FP3289, an isolated from Paralichthys olivaceus.</title>
        <authorList>
            <person name="Han H.-J."/>
        </authorList>
    </citation>
    <scope>NUCLEOTIDE SEQUENCE [LARGE SCALE GENOMIC DNA]</scope>
    <source>
        <strain evidence="5 6">FP3289</strain>
    </source>
</reference>
<evidence type="ECO:0000256" key="2">
    <source>
        <dbReference type="ARBA" id="ARBA00022741"/>
    </source>
</evidence>
<name>A0A1E3WH92_9VIBR</name>
<accession>A0A1E3WH92</accession>
<keyword evidence="1" id="KW-0813">Transport</keyword>
<dbReference type="GO" id="GO:0043190">
    <property type="term" value="C:ATP-binding cassette (ABC) transporter complex"/>
    <property type="evidence" value="ECO:0007669"/>
    <property type="project" value="TreeGrafter"/>
</dbReference>
<dbReference type="SUPFAM" id="SSF52540">
    <property type="entry name" value="P-loop containing nucleoside triphosphate hydrolases"/>
    <property type="match status" value="1"/>
</dbReference>
<dbReference type="InterPro" id="IPR050095">
    <property type="entry name" value="ECF_ABC_transporter_ATP-bd"/>
</dbReference>
<dbReference type="SMART" id="SM00382">
    <property type="entry name" value="AAA"/>
    <property type="match status" value="1"/>
</dbReference>
<keyword evidence="3 5" id="KW-0067">ATP-binding</keyword>
<dbReference type="PROSITE" id="PS50893">
    <property type="entry name" value="ABC_TRANSPORTER_2"/>
    <property type="match status" value="1"/>
</dbReference>
<evidence type="ECO:0000256" key="1">
    <source>
        <dbReference type="ARBA" id="ARBA00022448"/>
    </source>
</evidence>
<dbReference type="EMBL" id="MDCJ01000007">
    <property type="protein sequence ID" value="ODS04892.1"/>
    <property type="molecule type" value="Genomic_DNA"/>
</dbReference>
<dbReference type="Gene3D" id="3.40.50.300">
    <property type="entry name" value="P-loop containing nucleotide triphosphate hydrolases"/>
    <property type="match status" value="1"/>
</dbReference>
<organism evidence="5 6">
    <name type="scientific">Vibrio scophthalmi</name>
    <dbReference type="NCBI Taxonomy" id="45658"/>
    <lineage>
        <taxon>Bacteria</taxon>
        <taxon>Pseudomonadati</taxon>
        <taxon>Pseudomonadota</taxon>
        <taxon>Gammaproteobacteria</taxon>
        <taxon>Vibrionales</taxon>
        <taxon>Vibrionaceae</taxon>
        <taxon>Vibrio</taxon>
    </lineage>
</organism>
<comment type="caution">
    <text evidence="5">The sequence shown here is derived from an EMBL/GenBank/DDBJ whole genome shotgun (WGS) entry which is preliminary data.</text>
</comment>
<dbReference type="CDD" id="cd03225">
    <property type="entry name" value="ABC_cobalt_CbiO_domain1"/>
    <property type="match status" value="1"/>
</dbReference>
<dbReference type="InterPro" id="IPR017871">
    <property type="entry name" value="ABC_transporter-like_CS"/>
</dbReference>
<dbReference type="RefSeq" id="WP_069447956.1">
    <property type="nucleotide sequence ID" value="NZ_MDCJ01000007.1"/>
</dbReference>
<dbReference type="GO" id="GO:0016887">
    <property type="term" value="F:ATP hydrolysis activity"/>
    <property type="evidence" value="ECO:0007669"/>
    <property type="project" value="InterPro"/>
</dbReference>
<dbReference type="InterPro" id="IPR003593">
    <property type="entry name" value="AAA+_ATPase"/>
</dbReference>
<dbReference type="GO" id="GO:0005524">
    <property type="term" value="F:ATP binding"/>
    <property type="evidence" value="ECO:0007669"/>
    <property type="project" value="UniProtKB-KW"/>
</dbReference>
<sequence>MQDLLTVKNLCIRHYKRNGHVDALKDVSFSVKPGEFVSLCGVNGSGKTSLMMALNGLIPHFTNSKMKGEIIIDGWNTQEKSVSQLSTKIGFVFDNPFNQVSYTTETVRHEIAFGLCNQNIPVGEIEERIDEIADLIGIHHLMNKSPLELSGGQLQRVAIASTLVLKPKLLMLDDCTSQLDPAGAIKIFEIVEKIKSTGMTIISVDHNMERVCSFSDRILVLENGKQIDFGSPVEVMANPSIYQHKIQKHDSLAMSELLVRNNQLPQTQITLTELLANLEKENACCS</sequence>
<dbReference type="Pfam" id="PF00005">
    <property type="entry name" value="ABC_tran"/>
    <property type="match status" value="1"/>
</dbReference>
<evidence type="ECO:0000256" key="3">
    <source>
        <dbReference type="ARBA" id="ARBA00022840"/>
    </source>
</evidence>
<dbReference type="Proteomes" id="UP000095131">
    <property type="component" value="Unassembled WGS sequence"/>
</dbReference>
<evidence type="ECO:0000313" key="6">
    <source>
        <dbReference type="Proteomes" id="UP000095131"/>
    </source>
</evidence>